<dbReference type="RefSeq" id="XP_068365716.1">
    <property type="nucleotide sequence ID" value="XM_068491395.1"/>
</dbReference>
<feature type="transmembrane region" description="Helical" evidence="1">
    <location>
        <begin position="419"/>
        <end position="437"/>
    </location>
</feature>
<dbReference type="VEuPathDB" id="TrichDB:TRFO_03586"/>
<name>A0A1J4KRY5_9EUKA</name>
<comment type="caution">
    <text evidence="2">The sequence shown here is derived from an EMBL/GenBank/DDBJ whole genome shotgun (WGS) entry which is preliminary data.</text>
</comment>
<protein>
    <submittedName>
        <fullName evidence="2">Uncharacterized protein</fullName>
    </submittedName>
</protein>
<evidence type="ECO:0000313" key="3">
    <source>
        <dbReference type="Proteomes" id="UP000179807"/>
    </source>
</evidence>
<dbReference type="Proteomes" id="UP000179807">
    <property type="component" value="Unassembled WGS sequence"/>
</dbReference>
<keyword evidence="1" id="KW-0472">Membrane</keyword>
<proteinExistence type="predicted"/>
<gene>
    <name evidence="2" type="ORF">TRFO_03586</name>
</gene>
<keyword evidence="1" id="KW-0812">Transmembrane</keyword>
<dbReference type="EMBL" id="MLAK01000560">
    <property type="protein sequence ID" value="OHT12580.1"/>
    <property type="molecule type" value="Genomic_DNA"/>
</dbReference>
<accession>A0A1J4KRY5</accession>
<organism evidence="2 3">
    <name type="scientific">Tritrichomonas foetus</name>
    <dbReference type="NCBI Taxonomy" id="1144522"/>
    <lineage>
        <taxon>Eukaryota</taxon>
        <taxon>Metamonada</taxon>
        <taxon>Parabasalia</taxon>
        <taxon>Tritrichomonadida</taxon>
        <taxon>Tritrichomonadidae</taxon>
        <taxon>Tritrichomonas</taxon>
    </lineage>
</organism>
<evidence type="ECO:0000313" key="2">
    <source>
        <dbReference type="EMBL" id="OHT12580.1"/>
    </source>
</evidence>
<keyword evidence="1" id="KW-1133">Transmembrane helix</keyword>
<dbReference type="AlphaFoldDB" id="A0A1J4KRY5"/>
<reference evidence="2" key="1">
    <citation type="submission" date="2016-10" db="EMBL/GenBank/DDBJ databases">
        <authorList>
            <person name="Benchimol M."/>
            <person name="Almeida L.G."/>
            <person name="Vasconcelos A.T."/>
            <person name="Perreira-Neves A."/>
            <person name="Rosa I.A."/>
            <person name="Tasca T."/>
            <person name="Bogo M.R."/>
            <person name="de Souza W."/>
        </authorList>
    </citation>
    <scope>NUCLEOTIDE SEQUENCE [LARGE SCALE GENOMIC DNA]</scope>
    <source>
        <strain evidence="2">K</strain>
    </source>
</reference>
<sequence length="442" mass="51353">MKHFVAGCYSFDNSDEMSMEVSGNGLLTIYSLRRIKKNRNNHLSKLSLFLKENTSKNQSKKIHITTLDENETVKFPNFHIPSSQIVNFSKEGSDDIQIFFTTDSQNLRLTKIGEKSFSNGDDKNVSNFAKIDKNLFNSIITELRRAAKSAQPLHLMLLILQSYFPEPFFSNPMKLSKSYLEKFLTICFNRSNSDIFYEFSKLIEFITLSLHFGSELSLGAGYFVLSFLNFYKRETPALLKLIYANRKMVTFLALFTFLDDAVNHIPDLISSGLVECDLTDDIPSFTLYRFIANNPVCFHYTYKKLFSNIVSQEELKLFSYNRIIGVFDWERSMKVTKPHFEMSPSISCECKVSPFANAFIHEKKKNLKVEMISEFEQNEQNFCQLKNCCSLTMRLSQPIRQMKSFLLYIPPIENQDLKLIHILIPIFCLIVSFLVMWEFSNR</sequence>
<keyword evidence="3" id="KW-1185">Reference proteome</keyword>
<evidence type="ECO:0000256" key="1">
    <source>
        <dbReference type="SAM" id="Phobius"/>
    </source>
</evidence>
<dbReference type="GeneID" id="94826099"/>